<evidence type="ECO:0000313" key="15">
    <source>
        <dbReference type="EMBL" id="SMO63286.1"/>
    </source>
</evidence>
<dbReference type="PROSITE" id="PS50113">
    <property type="entry name" value="PAC"/>
    <property type="match status" value="1"/>
</dbReference>
<dbReference type="SUPFAM" id="SSF55785">
    <property type="entry name" value="PYP-like sensor domain (PAS domain)"/>
    <property type="match status" value="1"/>
</dbReference>
<dbReference type="InterPro" id="IPR029016">
    <property type="entry name" value="GAF-like_dom_sf"/>
</dbReference>
<evidence type="ECO:0000256" key="2">
    <source>
        <dbReference type="ARBA" id="ARBA00004141"/>
    </source>
</evidence>
<dbReference type="InterPro" id="IPR005467">
    <property type="entry name" value="His_kinase_dom"/>
</dbReference>
<feature type="domain" description="PAC" evidence="14">
    <location>
        <begin position="309"/>
        <end position="362"/>
    </location>
</feature>
<dbReference type="Gene3D" id="3.30.450.40">
    <property type="match status" value="1"/>
</dbReference>
<dbReference type="RefSeq" id="WP_142527930.1">
    <property type="nucleotide sequence ID" value="NZ_CBCSJO010000001.1"/>
</dbReference>
<dbReference type="Gene3D" id="1.10.287.130">
    <property type="match status" value="1"/>
</dbReference>
<evidence type="ECO:0000256" key="6">
    <source>
        <dbReference type="ARBA" id="ARBA00022692"/>
    </source>
</evidence>
<dbReference type="Pfam" id="PF08447">
    <property type="entry name" value="PAS_3"/>
    <property type="match status" value="1"/>
</dbReference>
<comment type="catalytic activity">
    <reaction evidence="1">
        <text>ATP + protein L-histidine = ADP + protein N-phospho-L-histidine.</text>
        <dbReference type="EC" id="2.7.13.3"/>
    </reaction>
</comment>
<comment type="subcellular location">
    <subcellularLocation>
        <location evidence="2">Membrane</location>
        <topology evidence="2">Multi-pass membrane protein</topology>
    </subcellularLocation>
</comment>
<dbReference type="SMART" id="SM00065">
    <property type="entry name" value="GAF"/>
    <property type="match status" value="1"/>
</dbReference>
<evidence type="ECO:0000256" key="5">
    <source>
        <dbReference type="ARBA" id="ARBA00022679"/>
    </source>
</evidence>
<protein>
    <recommendedName>
        <fullName evidence="3">histidine kinase</fullName>
        <ecNumber evidence="3">2.7.13.3</ecNumber>
    </recommendedName>
</protein>
<keyword evidence="9" id="KW-0067">ATP-binding</keyword>
<accession>A0A521CV18</accession>
<evidence type="ECO:0000313" key="16">
    <source>
        <dbReference type="Proteomes" id="UP000320300"/>
    </source>
</evidence>
<dbReference type="AlphaFoldDB" id="A0A521CV18"/>
<evidence type="ECO:0000256" key="9">
    <source>
        <dbReference type="ARBA" id="ARBA00022840"/>
    </source>
</evidence>
<dbReference type="InterPro" id="IPR003661">
    <property type="entry name" value="HisK_dim/P_dom"/>
</dbReference>
<dbReference type="GO" id="GO:0007234">
    <property type="term" value="P:osmosensory signaling via phosphorelay pathway"/>
    <property type="evidence" value="ECO:0007669"/>
    <property type="project" value="TreeGrafter"/>
</dbReference>
<keyword evidence="8" id="KW-0418">Kinase</keyword>
<proteinExistence type="predicted"/>
<dbReference type="OrthoDB" id="9813151at2"/>
<dbReference type="InterPro" id="IPR003594">
    <property type="entry name" value="HATPase_dom"/>
</dbReference>
<dbReference type="GO" id="GO:0030295">
    <property type="term" value="F:protein kinase activator activity"/>
    <property type="evidence" value="ECO:0007669"/>
    <property type="project" value="TreeGrafter"/>
</dbReference>
<keyword evidence="12" id="KW-0472">Membrane</keyword>
<dbReference type="InterPro" id="IPR036097">
    <property type="entry name" value="HisK_dim/P_sf"/>
</dbReference>
<dbReference type="GO" id="GO:0016020">
    <property type="term" value="C:membrane"/>
    <property type="evidence" value="ECO:0007669"/>
    <property type="project" value="UniProtKB-SubCell"/>
</dbReference>
<dbReference type="Pfam" id="PF02518">
    <property type="entry name" value="HATPase_c"/>
    <property type="match status" value="1"/>
</dbReference>
<dbReference type="SMART" id="SM00388">
    <property type="entry name" value="HisKA"/>
    <property type="match status" value="1"/>
</dbReference>
<dbReference type="SMART" id="SM00387">
    <property type="entry name" value="HATPase_c"/>
    <property type="match status" value="1"/>
</dbReference>
<keyword evidence="10" id="KW-1133">Transmembrane helix</keyword>
<dbReference type="Gene3D" id="3.30.450.20">
    <property type="entry name" value="PAS domain"/>
    <property type="match status" value="1"/>
</dbReference>
<dbReference type="FunFam" id="3.30.565.10:FF:000006">
    <property type="entry name" value="Sensor histidine kinase WalK"/>
    <property type="match status" value="1"/>
</dbReference>
<dbReference type="InterPro" id="IPR036890">
    <property type="entry name" value="HATPase_C_sf"/>
</dbReference>
<dbReference type="SUPFAM" id="SSF55874">
    <property type="entry name" value="ATPase domain of HSP90 chaperone/DNA topoisomerase II/histidine kinase"/>
    <property type="match status" value="1"/>
</dbReference>
<keyword evidence="5" id="KW-0808">Transferase</keyword>
<dbReference type="GO" id="GO:0000155">
    <property type="term" value="F:phosphorelay sensor kinase activity"/>
    <property type="evidence" value="ECO:0007669"/>
    <property type="project" value="InterPro"/>
</dbReference>
<evidence type="ECO:0000256" key="4">
    <source>
        <dbReference type="ARBA" id="ARBA00022553"/>
    </source>
</evidence>
<dbReference type="InterPro" id="IPR050351">
    <property type="entry name" value="BphY/WalK/GraS-like"/>
</dbReference>
<dbReference type="Proteomes" id="UP000320300">
    <property type="component" value="Unassembled WGS sequence"/>
</dbReference>
<dbReference type="SUPFAM" id="SSF55781">
    <property type="entry name" value="GAF domain-like"/>
    <property type="match status" value="1"/>
</dbReference>
<dbReference type="PANTHER" id="PTHR42878:SF7">
    <property type="entry name" value="SENSOR HISTIDINE KINASE GLRK"/>
    <property type="match status" value="1"/>
</dbReference>
<dbReference type="EC" id="2.7.13.3" evidence="3"/>
<dbReference type="Gene3D" id="3.30.565.10">
    <property type="entry name" value="Histidine kinase-like ATPase, C-terminal domain"/>
    <property type="match status" value="1"/>
</dbReference>
<dbReference type="PANTHER" id="PTHR42878">
    <property type="entry name" value="TWO-COMPONENT HISTIDINE KINASE"/>
    <property type="match status" value="1"/>
</dbReference>
<reference evidence="15 16" key="1">
    <citation type="submission" date="2017-05" db="EMBL/GenBank/DDBJ databases">
        <authorList>
            <person name="Varghese N."/>
            <person name="Submissions S."/>
        </authorList>
    </citation>
    <scope>NUCLEOTIDE SEQUENCE [LARGE SCALE GENOMIC DNA]</scope>
    <source>
        <strain evidence="15 16">DSM 19036</strain>
    </source>
</reference>
<dbReference type="Pfam" id="PF01590">
    <property type="entry name" value="GAF"/>
    <property type="match status" value="1"/>
</dbReference>
<sequence>MENTFGMNIIPENDSQRIEALKRYQILDTPPENSFDNVARLATQIFKVPISLVSLVDAEQVYFKANIGMGRARTTSRGVSLCSLAVMQPEVTVFENAADEPCLLTNPNVAGDFGLKCYAGAPLTTHDGFLIGTLCIIDKTPRTFSDSDREILQSLAKIIMDEIELRLSSIKETEKQQLYLIEQEKNHKVIEELNVKIELAYEEALASNEELTTTNIELQQIQEDLLSAYIKLRESEEVKEIAIEQAQLGLWYIDAETREFVPSDRLKEFFGYEADEEMLYDAAIIQIREDYREKVAGAVELAIQSGSSYDLEYPIVSPRNQKLRWVRATGKLNAAENGRKSYFSGTVMDITEQKEDDQRKNDFISMVSHELKTPLTSMNGYIQMLSVKARRNEDAYAVSLLDKANRQTKKMGTMINGFLNMKRLETGKIHIDKQRFDMAGLIAEAEEESTATIASHNIIFAPVKSCFISADRDKIGQVITNLISNAVKYSAPASTIEVACVSMGQTFQVNIKDQGIGVGEADRSKLFSRFYRVESADTETINGFGIGLYLCSEIIARHDGKIWVNSELGKGSVFSFSLPVSG</sequence>
<keyword evidence="7" id="KW-0547">Nucleotide-binding</keyword>
<keyword evidence="11" id="KW-0902">Two-component regulatory system</keyword>
<dbReference type="InterPro" id="IPR000700">
    <property type="entry name" value="PAS-assoc_C"/>
</dbReference>
<dbReference type="NCBIfam" id="TIGR00229">
    <property type="entry name" value="sensory_box"/>
    <property type="match status" value="1"/>
</dbReference>
<dbReference type="InterPro" id="IPR035965">
    <property type="entry name" value="PAS-like_dom_sf"/>
</dbReference>
<evidence type="ECO:0000256" key="12">
    <source>
        <dbReference type="ARBA" id="ARBA00023136"/>
    </source>
</evidence>
<dbReference type="Gene3D" id="2.10.70.100">
    <property type="match status" value="1"/>
</dbReference>
<evidence type="ECO:0000256" key="7">
    <source>
        <dbReference type="ARBA" id="ARBA00022741"/>
    </source>
</evidence>
<dbReference type="InterPro" id="IPR003018">
    <property type="entry name" value="GAF"/>
</dbReference>
<evidence type="ECO:0000259" key="14">
    <source>
        <dbReference type="PROSITE" id="PS50113"/>
    </source>
</evidence>
<dbReference type="GO" id="GO:0000156">
    <property type="term" value="F:phosphorelay response regulator activity"/>
    <property type="evidence" value="ECO:0007669"/>
    <property type="project" value="TreeGrafter"/>
</dbReference>
<keyword evidence="4" id="KW-0597">Phosphoprotein</keyword>
<dbReference type="InterPro" id="IPR004358">
    <property type="entry name" value="Sig_transdc_His_kin-like_C"/>
</dbReference>
<evidence type="ECO:0000256" key="3">
    <source>
        <dbReference type="ARBA" id="ARBA00012438"/>
    </source>
</evidence>
<dbReference type="EMBL" id="FXTN01000004">
    <property type="protein sequence ID" value="SMO63286.1"/>
    <property type="molecule type" value="Genomic_DNA"/>
</dbReference>
<evidence type="ECO:0000256" key="11">
    <source>
        <dbReference type="ARBA" id="ARBA00023012"/>
    </source>
</evidence>
<dbReference type="Pfam" id="PF00512">
    <property type="entry name" value="HisKA"/>
    <property type="match status" value="1"/>
</dbReference>
<name>A0A521CV18_9SPHI</name>
<keyword evidence="6" id="KW-0812">Transmembrane</keyword>
<keyword evidence="16" id="KW-1185">Reference proteome</keyword>
<evidence type="ECO:0000256" key="10">
    <source>
        <dbReference type="ARBA" id="ARBA00022989"/>
    </source>
</evidence>
<dbReference type="SUPFAM" id="SSF47384">
    <property type="entry name" value="Homodimeric domain of signal transducing histidine kinase"/>
    <property type="match status" value="1"/>
</dbReference>
<dbReference type="InterPro" id="IPR013655">
    <property type="entry name" value="PAS_fold_3"/>
</dbReference>
<dbReference type="GO" id="GO:0005524">
    <property type="term" value="F:ATP binding"/>
    <property type="evidence" value="ECO:0007669"/>
    <property type="project" value="UniProtKB-KW"/>
</dbReference>
<evidence type="ECO:0000259" key="13">
    <source>
        <dbReference type="PROSITE" id="PS50109"/>
    </source>
</evidence>
<feature type="domain" description="Histidine kinase" evidence="13">
    <location>
        <begin position="366"/>
        <end position="582"/>
    </location>
</feature>
<dbReference type="PRINTS" id="PR00344">
    <property type="entry name" value="BCTRLSENSOR"/>
</dbReference>
<evidence type="ECO:0000256" key="8">
    <source>
        <dbReference type="ARBA" id="ARBA00022777"/>
    </source>
</evidence>
<organism evidence="15 16">
    <name type="scientific">Pedobacter westerhofensis</name>
    <dbReference type="NCBI Taxonomy" id="425512"/>
    <lineage>
        <taxon>Bacteria</taxon>
        <taxon>Pseudomonadati</taxon>
        <taxon>Bacteroidota</taxon>
        <taxon>Sphingobacteriia</taxon>
        <taxon>Sphingobacteriales</taxon>
        <taxon>Sphingobacteriaceae</taxon>
        <taxon>Pedobacter</taxon>
    </lineage>
</organism>
<evidence type="ECO:0000256" key="1">
    <source>
        <dbReference type="ARBA" id="ARBA00000085"/>
    </source>
</evidence>
<dbReference type="CDD" id="cd00082">
    <property type="entry name" value="HisKA"/>
    <property type="match status" value="1"/>
</dbReference>
<dbReference type="CDD" id="cd00130">
    <property type="entry name" value="PAS"/>
    <property type="match status" value="1"/>
</dbReference>
<gene>
    <name evidence="15" type="ORF">SAMN06265348_104230</name>
</gene>
<dbReference type="PROSITE" id="PS50109">
    <property type="entry name" value="HIS_KIN"/>
    <property type="match status" value="1"/>
</dbReference>
<dbReference type="InterPro" id="IPR000014">
    <property type="entry name" value="PAS"/>
</dbReference>